<accession>A0ABV3VSU9</accession>
<comment type="caution">
    <text evidence="1">The sequence shown here is derived from an EMBL/GenBank/DDBJ whole genome shotgun (WGS) entry which is preliminary data.</text>
</comment>
<sequence length="290" mass="31621">MNLSFNCGCEENCTCNCCAPLRFQARDVCQIPQEKPCISGSPRKDDDCRIATHTIQGDIFRSFIIFSGATNQVVFEDYTNNHNKTLLTLRSLDTTGSAAVPLTVTITTRNPKKTIIETIPGARTRSFQVENLESITVANSAAINGTLGVLMQKTFCISCSGQADQIDTHTIDGSETFLEFPVSTRTTEQVVFQDYTCNHNKTLIQVRSALLAGEANAVPLPIEISTRSGLEINVEIPALGTRAFQVEDFESLKVSNPGGVAFGQLSVLIQKTFCICCDGNTSLDCKNKRC</sequence>
<reference evidence="1 2" key="1">
    <citation type="submission" date="2024-07" db="EMBL/GenBank/DDBJ databases">
        <title>Characterization of a bacterium isolated from hydrolysated instant sea cucumber by whole-genome sequencing and metabolomics.</title>
        <authorList>
            <person name="Luo X."/>
            <person name="Zhang Z."/>
            <person name="Zheng Z."/>
            <person name="Zhang W."/>
            <person name="Ming T."/>
            <person name="Jiao L."/>
            <person name="Su X."/>
            <person name="Kong F."/>
            <person name="Xu J."/>
        </authorList>
    </citation>
    <scope>NUCLEOTIDE SEQUENCE [LARGE SCALE GENOMIC DNA]</scope>
    <source>
        <strain evidence="1 2">XL-2024</strain>
    </source>
</reference>
<evidence type="ECO:0000313" key="1">
    <source>
        <dbReference type="EMBL" id="MEX3743974.1"/>
    </source>
</evidence>
<protein>
    <submittedName>
        <fullName evidence="1">Exosporium protein D</fullName>
    </submittedName>
</protein>
<proteinExistence type="predicted"/>
<evidence type="ECO:0000313" key="2">
    <source>
        <dbReference type="Proteomes" id="UP001558534"/>
    </source>
</evidence>
<dbReference type="EMBL" id="JBFRHK010000001">
    <property type="protein sequence ID" value="MEX3743974.1"/>
    <property type="molecule type" value="Genomic_DNA"/>
</dbReference>
<name>A0ABV3VSU9_9BACI</name>
<dbReference type="Proteomes" id="UP001558534">
    <property type="component" value="Unassembled WGS sequence"/>
</dbReference>
<dbReference type="RefSeq" id="WP_368634992.1">
    <property type="nucleotide sequence ID" value="NZ_JBFRHK010000001.1"/>
</dbReference>
<organism evidence="1 2">
    <name type="scientific">Lysinibacillus xylanilyticus</name>
    <dbReference type="NCBI Taxonomy" id="582475"/>
    <lineage>
        <taxon>Bacteria</taxon>
        <taxon>Bacillati</taxon>
        <taxon>Bacillota</taxon>
        <taxon>Bacilli</taxon>
        <taxon>Bacillales</taxon>
        <taxon>Bacillaceae</taxon>
        <taxon>Lysinibacillus</taxon>
    </lineage>
</organism>
<gene>
    <name evidence="1" type="ORF">AB1300_02370</name>
</gene>
<keyword evidence="2" id="KW-1185">Reference proteome</keyword>